<accession>A0A1Q9EX92</accession>
<organism evidence="2 3">
    <name type="scientific">Symbiodinium microadriaticum</name>
    <name type="common">Dinoflagellate</name>
    <name type="synonym">Zooxanthella microadriatica</name>
    <dbReference type="NCBI Taxonomy" id="2951"/>
    <lineage>
        <taxon>Eukaryota</taxon>
        <taxon>Sar</taxon>
        <taxon>Alveolata</taxon>
        <taxon>Dinophyceae</taxon>
        <taxon>Suessiales</taxon>
        <taxon>Symbiodiniaceae</taxon>
        <taxon>Symbiodinium</taxon>
    </lineage>
</organism>
<dbReference type="AlphaFoldDB" id="A0A1Q9EX92"/>
<comment type="caution">
    <text evidence="2">The sequence shown here is derived from an EMBL/GenBank/DDBJ whole genome shotgun (WGS) entry which is preliminary data.</text>
</comment>
<feature type="compositionally biased region" description="Acidic residues" evidence="1">
    <location>
        <begin position="136"/>
        <end position="146"/>
    </location>
</feature>
<evidence type="ECO:0000313" key="3">
    <source>
        <dbReference type="Proteomes" id="UP000186817"/>
    </source>
</evidence>
<proteinExistence type="predicted"/>
<dbReference type="Proteomes" id="UP000186817">
    <property type="component" value="Unassembled WGS sequence"/>
</dbReference>
<feature type="compositionally biased region" description="Basic and acidic residues" evidence="1">
    <location>
        <begin position="124"/>
        <end position="135"/>
    </location>
</feature>
<evidence type="ECO:0000256" key="1">
    <source>
        <dbReference type="SAM" id="MobiDB-lite"/>
    </source>
</evidence>
<name>A0A1Q9EX92_SYMMI</name>
<dbReference type="EMBL" id="LSRX01000049">
    <property type="protein sequence ID" value="OLQ12060.1"/>
    <property type="molecule type" value="Genomic_DNA"/>
</dbReference>
<reference evidence="2 3" key="1">
    <citation type="submission" date="2016-02" db="EMBL/GenBank/DDBJ databases">
        <title>Genome analysis of coral dinoflagellate symbionts highlights evolutionary adaptations to a symbiotic lifestyle.</title>
        <authorList>
            <person name="Aranda M."/>
            <person name="Li Y."/>
            <person name="Liew Y.J."/>
            <person name="Baumgarten S."/>
            <person name="Simakov O."/>
            <person name="Wilson M."/>
            <person name="Piel J."/>
            <person name="Ashoor H."/>
            <person name="Bougouffa S."/>
            <person name="Bajic V.B."/>
            <person name="Ryu T."/>
            <person name="Ravasi T."/>
            <person name="Bayer T."/>
            <person name="Micklem G."/>
            <person name="Kim H."/>
            <person name="Bhak J."/>
            <person name="Lajeunesse T.C."/>
            <person name="Voolstra C.R."/>
        </authorList>
    </citation>
    <scope>NUCLEOTIDE SEQUENCE [LARGE SCALE GENOMIC DNA]</scope>
    <source>
        <strain evidence="2 3">CCMP2467</strain>
    </source>
</reference>
<protein>
    <submittedName>
        <fullName evidence="2">Uncharacterized protein</fullName>
    </submittedName>
</protein>
<sequence>MAETTLIAKNGVHIPVVIGGRSHGTLDYSMFVGFADTQEVIIANYASAYGDIGIARPVIILCEAKNAGYNDTDCCFVGWSLQMKERTMEEFLRDEAKDYDKKKMCLMIMEYDTYSYAKAEADVKSSDDESSHGESDESEDSEDDDAQTSISTVEAMCAKFNRANFKELNTPNKCTVGRIEVYCKGLDEDAVVQGFVYHYPKTATFRKLEELLEKKAGIRAGCFQSKKEDYDFAIYYGYSVVTSYETIMSCVNETMPKLELRPASQADESKFVDAFSVAVEISNAQTFSVATALSGLTIEFIATLKPYQTLDDAVQKLLLSIQSFKDLAKKTIEKDYTTANGTMNMEKLRQDVAVAIALKRSGTGATSAYPAPMNE</sequence>
<dbReference type="OrthoDB" id="415333at2759"/>
<gene>
    <name evidence="2" type="ORF">AK812_SmicGene4019</name>
</gene>
<keyword evidence="3" id="KW-1185">Reference proteome</keyword>
<feature type="region of interest" description="Disordered" evidence="1">
    <location>
        <begin position="124"/>
        <end position="146"/>
    </location>
</feature>
<evidence type="ECO:0000313" key="2">
    <source>
        <dbReference type="EMBL" id="OLQ12060.1"/>
    </source>
</evidence>